<accession>W3VR96</accession>
<dbReference type="PROSITE" id="PS50263">
    <property type="entry name" value="CN_HYDROLASE"/>
    <property type="match status" value="1"/>
</dbReference>
<protein>
    <recommendedName>
        <fullName evidence="2">CN hydrolase domain-containing protein</fullName>
    </recommendedName>
</protein>
<dbReference type="Pfam" id="PF00795">
    <property type="entry name" value="CN_hydrolase"/>
    <property type="match status" value="1"/>
</dbReference>
<dbReference type="EMBL" id="AWNI01000007">
    <property type="protein sequence ID" value="ETS64173.1"/>
    <property type="molecule type" value="Genomic_DNA"/>
</dbReference>
<dbReference type="GO" id="GO:0008418">
    <property type="term" value="F:protein-N-terminal asparagine amidohydrolase activity"/>
    <property type="evidence" value="ECO:0007669"/>
    <property type="project" value="InterPro"/>
</dbReference>
<sequence length="1306" mass="145488">MSTCAGPEKRPGRIACIQLDSKHADVPRNIETALRLGAGLIADRFADPVDLVVLPELALTGYVFESREELDPLLEDSSTFSPPRPISGPALSSDAAAFISACRSSCVASDHPSLNLAAHVAQQLQCHVVIGFPERGSPDHDQAIRATAAGATAVSAPYDARPIEHRAEPTAIEARAAYNSAALMAPDGSLLHVFRKHFLFETDEKWAVQGSGFQTLRLPALGTVCVAICMDLNPFRFTAPFEAYELASFCVEHDVDLLVMPMAWLAPSDERHQLESDQAAAPPQPSLSTINYRRCVANLSFNRPSPRAIRRASSTPFSERRRRQEHSAMRLPSLLKLGSAAVLATLCFLPHSSTAVGEEAGPSSVPSWVERARPRVEDYITLLHPHRIALLRHDAQLHPNMDSYQYLPFIDGYPLFTTRTDPETAEMALSYYDRVGILDTARHDGRLIKYGNARLEQDLLPDLDRALNLHSLDSKVHRLRHLVLRGGIAVPPRPDILSLPHVRGVPVLTAEFSTLDQMLHAAGTGNGDFWYLRSSAPIVKINPREEGLFELATARDLREIERVSSGVRHARLRYGDSLSSLLWGAPVELRDLHRQDRIRRPSLAHYPRLVDSESRDEMINALQTRGRFRLYRSGQHAGERFKVMLINPDAQQGTHMRIEVRPLTDWERTQEDCAAPADTSKGKEIVDEGAGPSSPVPSGSGSPVLSHRPVSELQLLDPPPDPFDPTPLSFDDIVDGRYVPTPITSTHISQLTEAENDATTLLLADDTRHSAGPIVDLTNPRSYRSFNALVHRYRMVDLYRILPDGSIDARSLFFSPRAKKLLSITKGAPLIALHERISKIEHIRRNYGDNVAWARFHRPFTPVHRAIRESGVQVQPTWKDVLATGFFQTPIRGQAAEIRTYFDTHRIAKFISIDASCIAENNTKQLREEAASILLIPDVQWEADAMPVSISLISDVHREGFVMSGRYEGESCVGRWGVLTPASHDKPGPHNEKRKADPRPMLSRQMLYEVGRRLSQRVYTMHSYRLSTFLSIFLLGSIASIHALSSPRLKLEKRVNPDFASGTVPEHASGTVPGHEAEVLPEHLAGLLPESAGTSSDNVAGTISYQAIEAGFFRPHTRWTPLRTTSMRSLWYYSALFHKRVPIFFIGHDGFSKRELEQAYADFGGFHVMGRPELGQHTLTVSKGRYDIPLVRHATRSVHQHALNAYSTRSVFGDTAASVAFGYEAPPTHSLMRSNAALPSWNAVWEGMRAPENMVVRDAKRQLERDRHITFQSADGSNQLGVRLLNNGKKEIQWLIDTRPVFRQIY</sequence>
<evidence type="ECO:0000313" key="3">
    <source>
        <dbReference type="EMBL" id="ETS64173.1"/>
    </source>
</evidence>
<evidence type="ECO:0000259" key="2">
    <source>
        <dbReference type="PROSITE" id="PS50263"/>
    </source>
</evidence>
<dbReference type="HOGENOM" id="CLU_261085_0_0_1"/>
<gene>
    <name evidence="3" type="ORF">PaG_01409</name>
</gene>
<dbReference type="SUPFAM" id="SSF56317">
    <property type="entry name" value="Carbon-nitrogen hydrolase"/>
    <property type="match status" value="1"/>
</dbReference>
<feature type="domain" description="CN hydrolase" evidence="2">
    <location>
        <begin position="12"/>
        <end position="348"/>
    </location>
</feature>
<comment type="caution">
    <text evidence="3">The sequence shown here is derived from an EMBL/GenBank/DDBJ whole genome shotgun (WGS) entry which is preliminary data.</text>
</comment>
<organism evidence="3 4">
    <name type="scientific">Moesziomyces aphidis</name>
    <name type="common">Pseudozyma aphidis</name>
    <dbReference type="NCBI Taxonomy" id="84754"/>
    <lineage>
        <taxon>Eukaryota</taxon>
        <taxon>Fungi</taxon>
        <taxon>Dikarya</taxon>
        <taxon>Basidiomycota</taxon>
        <taxon>Ustilaginomycotina</taxon>
        <taxon>Ustilaginomycetes</taxon>
        <taxon>Ustilaginales</taxon>
        <taxon>Ustilaginaceae</taxon>
        <taxon>Moesziomyces</taxon>
    </lineage>
</organism>
<evidence type="ECO:0000256" key="1">
    <source>
        <dbReference type="SAM" id="MobiDB-lite"/>
    </source>
</evidence>
<feature type="region of interest" description="Disordered" evidence="1">
    <location>
        <begin position="665"/>
        <end position="706"/>
    </location>
</feature>
<dbReference type="InterPro" id="IPR039703">
    <property type="entry name" value="Nta1"/>
</dbReference>
<evidence type="ECO:0000313" key="4">
    <source>
        <dbReference type="Proteomes" id="UP000019462"/>
    </source>
</evidence>
<dbReference type="GO" id="GO:0030163">
    <property type="term" value="P:protein catabolic process"/>
    <property type="evidence" value="ECO:0007669"/>
    <property type="project" value="TreeGrafter"/>
</dbReference>
<dbReference type="PANTHER" id="PTHR11750">
    <property type="entry name" value="PROTEIN N-TERMINAL AMIDASE"/>
    <property type="match status" value="1"/>
</dbReference>
<dbReference type="OrthoDB" id="201515at2759"/>
<dbReference type="InterPro" id="IPR003010">
    <property type="entry name" value="C-N_Hydrolase"/>
</dbReference>
<dbReference type="GO" id="GO:0070773">
    <property type="term" value="F:protein-N-terminal glutamine amidohydrolase activity"/>
    <property type="evidence" value="ECO:0007669"/>
    <property type="project" value="InterPro"/>
</dbReference>
<feature type="compositionally biased region" description="Low complexity" evidence="1">
    <location>
        <begin position="691"/>
        <end position="704"/>
    </location>
</feature>
<dbReference type="Proteomes" id="UP000019462">
    <property type="component" value="Unassembled WGS sequence"/>
</dbReference>
<dbReference type="PANTHER" id="PTHR11750:SF26">
    <property type="entry name" value="PROTEIN N-TERMINAL AMIDASE"/>
    <property type="match status" value="1"/>
</dbReference>
<dbReference type="Gene3D" id="3.60.110.10">
    <property type="entry name" value="Carbon-nitrogen hydrolase"/>
    <property type="match status" value="1"/>
</dbReference>
<reference evidence="3 4" key="1">
    <citation type="journal article" date="2014" name="Genome Announc.">
        <title>Genome sequence of the basidiomycetous fungus Pseudozyma aphidis DSM70725, an efficient producer of biosurfactant mannosylerythritol lipids.</title>
        <authorList>
            <person name="Lorenz S."/>
            <person name="Guenther M."/>
            <person name="Grumaz C."/>
            <person name="Rupp S."/>
            <person name="Zibek S."/>
            <person name="Sohn K."/>
        </authorList>
    </citation>
    <scope>NUCLEOTIDE SEQUENCE [LARGE SCALE GENOMIC DNA]</scope>
    <source>
        <strain evidence="4">ATCC 32657 / CBS 517.83 / DSM 70725 / JCM 10318 / NBRC 10182 / NRRL Y-7954 / St-0401</strain>
    </source>
</reference>
<name>W3VR96_MOEAP</name>
<proteinExistence type="predicted"/>
<dbReference type="InterPro" id="IPR036526">
    <property type="entry name" value="C-N_Hydrolase_sf"/>
</dbReference>
<keyword evidence="4" id="KW-1185">Reference proteome</keyword>